<protein>
    <submittedName>
        <fullName evidence="1">Uncharacterized protein</fullName>
    </submittedName>
</protein>
<evidence type="ECO:0000313" key="2">
    <source>
        <dbReference type="Proteomes" id="UP000183371"/>
    </source>
</evidence>
<dbReference type="EMBL" id="FPBD01000002">
    <property type="protein sequence ID" value="SFT58486.1"/>
    <property type="molecule type" value="Genomic_DNA"/>
</dbReference>
<proteinExistence type="predicted"/>
<name>A0A1I6Z729_9HYPH</name>
<dbReference type="RefSeq" id="WP_083416629.1">
    <property type="nucleotide sequence ID" value="NZ_FPBD01000002.1"/>
</dbReference>
<keyword evidence="2" id="KW-1185">Reference proteome</keyword>
<dbReference type="Pfam" id="PF18934">
    <property type="entry name" value="DUF5682"/>
    <property type="match status" value="1"/>
</dbReference>
<sequence length="763" mass="84206">MAAPVSYFGIRHHGPGSARRLLDALEDLCPVEVLIEGPADLSSLIPMLGSAEMKPPVALLAYLNDTPEDAVFWPFSEFSPEYQAICWAHKNQVPVRFIDLPTHWHLLERDKRLNGEEGAAEEEAETALANNSDGISELSSSKIISRDPIGVLATLAGYEDGESWWQDVIEENPSSGPVFAAVTDAMKALRAESSELDRWDAAREAHMRLEIAKSAKACEAEQHVAVVCGAWHVPALMEKFTAKDDRALLKGMPKKKVSATWTPWTAPRLCYHTGYGAGVASPGWCLHLWESPDNEKTTRWVIKIAKLLRESGHIVSTASLIETERLASSLASILGKPRPGYEELRDAAIATLCSGNALIWETISAELLIGSDVGAIPSDVPMAPLLEDLQRQQKKARLKPEALERELSIDLRSESGQFRSTLLHRLSILSVPWGRELDKGRSRGTFRERWRLCWEPTFAVELVENLVFGSTIQNAASGKILRRMRECGTLSSLADAVFEAMTAQLPEAANEGVKLLGARAGQTSDGSELLGSLPALAGVIRYGEARVTDSEQIEELFSRIAVQACVSLPYVVRGLDQDAALKLREKFEAANAAIALLEGKKELRAQWQDALRSVIDEAQSHRLLSGLSARLLYEDDVLSSIEAADLLSRMISPGTSVPDAAAFFTGFLEGAGQQLLYDDELRYCVDEWLLRLDEEVFVEYLPIFRRVFSQLDQSERHRLLNVVSGQENLSGMSYVSTANAETEWPKHLNMLLQLMGGDVLERT</sequence>
<dbReference type="AlphaFoldDB" id="A0A1I6Z729"/>
<reference evidence="2" key="1">
    <citation type="submission" date="2016-10" db="EMBL/GenBank/DDBJ databases">
        <authorList>
            <person name="Varghese N."/>
            <person name="Submissions S."/>
        </authorList>
    </citation>
    <scope>NUCLEOTIDE SEQUENCE [LARGE SCALE GENOMIC DNA]</scope>
    <source>
        <strain evidence="2">DSM 17465</strain>
    </source>
</reference>
<dbReference type="InterPro" id="IPR043737">
    <property type="entry name" value="DUF5682"/>
</dbReference>
<accession>A0A1I6Z729</accession>
<dbReference type="Proteomes" id="UP000183371">
    <property type="component" value="Unassembled WGS sequence"/>
</dbReference>
<organism evidence="1 2">
    <name type="scientific">Pseudovibrio denitrificans</name>
    <dbReference type="NCBI Taxonomy" id="258256"/>
    <lineage>
        <taxon>Bacteria</taxon>
        <taxon>Pseudomonadati</taxon>
        <taxon>Pseudomonadota</taxon>
        <taxon>Alphaproteobacteria</taxon>
        <taxon>Hyphomicrobiales</taxon>
        <taxon>Stappiaceae</taxon>
        <taxon>Pseudovibrio</taxon>
    </lineage>
</organism>
<evidence type="ECO:0000313" key="1">
    <source>
        <dbReference type="EMBL" id="SFT58486.1"/>
    </source>
</evidence>
<gene>
    <name evidence="1" type="ORF">SAMN05444141_102119</name>
</gene>